<keyword evidence="7" id="KW-1185">Reference proteome</keyword>
<dbReference type="PANTHER" id="PTHR43524:SF1">
    <property type="entry name" value="RADICAL SAM SUPERFAMILY PROTEIN"/>
    <property type="match status" value="1"/>
</dbReference>
<feature type="domain" description="Radical SAM core" evidence="5">
    <location>
        <begin position="57"/>
        <end position="272"/>
    </location>
</feature>
<proteinExistence type="predicted"/>
<evidence type="ECO:0000313" key="6">
    <source>
        <dbReference type="EMBL" id="UWP59495.1"/>
    </source>
</evidence>
<accession>A0ABY5VHX7</accession>
<dbReference type="Gene3D" id="3.20.20.70">
    <property type="entry name" value="Aldolase class I"/>
    <property type="match status" value="1"/>
</dbReference>
<dbReference type="InterPro" id="IPR007197">
    <property type="entry name" value="rSAM"/>
</dbReference>
<evidence type="ECO:0000256" key="3">
    <source>
        <dbReference type="ARBA" id="ARBA00023004"/>
    </source>
</evidence>
<dbReference type="SUPFAM" id="SSF102114">
    <property type="entry name" value="Radical SAM enzymes"/>
    <property type="match status" value="1"/>
</dbReference>
<keyword evidence="3" id="KW-0408">Iron</keyword>
<keyword evidence="1" id="KW-0949">S-adenosyl-L-methionine</keyword>
<dbReference type="SFLD" id="SFLDS00029">
    <property type="entry name" value="Radical_SAM"/>
    <property type="match status" value="1"/>
</dbReference>
<dbReference type="PANTHER" id="PTHR43524">
    <property type="entry name" value="RADICAL SAM SUPERFAMILY PROTEIN"/>
    <property type="match status" value="1"/>
</dbReference>
<dbReference type="SFLD" id="SFLDG01067">
    <property type="entry name" value="SPASM/twitch_domain_containing"/>
    <property type="match status" value="1"/>
</dbReference>
<gene>
    <name evidence="6" type="ORF">NQ502_00045</name>
</gene>
<dbReference type="InterPro" id="IPR058240">
    <property type="entry name" value="rSAM_sf"/>
</dbReference>
<dbReference type="Pfam" id="PF04055">
    <property type="entry name" value="Radical_SAM"/>
    <property type="match status" value="1"/>
</dbReference>
<evidence type="ECO:0000256" key="2">
    <source>
        <dbReference type="ARBA" id="ARBA00022723"/>
    </source>
</evidence>
<keyword evidence="2" id="KW-0479">Metal-binding</keyword>
<dbReference type="InterPro" id="IPR013785">
    <property type="entry name" value="Aldolase_TIM"/>
</dbReference>
<evidence type="ECO:0000259" key="5">
    <source>
        <dbReference type="PROSITE" id="PS51918"/>
    </source>
</evidence>
<keyword evidence="4" id="KW-0411">Iron-sulfur</keyword>
<dbReference type="RefSeq" id="WP_028527917.1">
    <property type="nucleotide sequence ID" value="NZ_CABLBR010000005.1"/>
</dbReference>
<dbReference type="EMBL" id="CP102290">
    <property type="protein sequence ID" value="UWP59495.1"/>
    <property type="molecule type" value="Genomic_DNA"/>
</dbReference>
<evidence type="ECO:0000256" key="4">
    <source>
        <dbReference type="ARBA" id="ARBA00023014"/>
    </source>
</evidence>
<dbReference type="CDD" id="cd01335">
    <property type="entry name" value="Radical_SAM"/>
    <property type="match status" value="1"/>
</dbReference>
<sequence length="360" mass="39538">MEGFELTSYLSNGVDRMIRDMLKVSLKYPQQSLFIMHYAAAQKKARALREQSENDGVHIPPFLIASITRQCNLHCKGCYAATCSTHSGMKELSGQEWGDIFSQAEALGVGFILLAGGEPLTRMDVLREAGRHRDLLFPVFTNGTMLTHDYLKLFSSSRNLLPVLSIEGGRMITDARRGAGVHAKLMEAMEALNHAGVLFGASVTVTRENINEVTSGKFVRELYANGCKAVIYVEYVPVDRETAALAFDDADRRIFESRVMKLRRCQAQLMFLMFPGDEKSSGGCLAAGRGFFHINAGGGAEPCPFSAYSDTSVLHTGLRAALSSPLFMHLQTSGMLDAEHNGGCVLFEQEQLIKTYMGGQ</sequence>
<protein>
    <submittedName>
        <fullName evidence="6">4Fe-4S cluster-binding domain-containing protein</fullName>
    </submittedName>
</protein>
<dbReference type="PROSITE" id="PS51918">
    <property type="entry name" value="RADICAL_SAM"/>
    <property type="match status" value="1"/>
</dbReference>
<dbReference type="Proteomes" id="UP001060164">
    <property type="component" value="Chromosome"/>
</dbReference>
<evidence type="ECO:0000313" key="7">
    <source>
        <dbReference type="Proteomes" id="UP001060164"/>
    </source>
</evidence>
<reference evidence="6" key="1">
    <citation type="journal article" date="2022" name="Cell">
        <title>Design, construction, and in vivo augmentation of a complex gut microbiome.</title>
        <authorList>
            <person name="Cheng A.G."/>
            <person name="Ho P.Y."/>
            <person name="Aranda-Diaz A."/>
            <person name="Jain S."/>
            <person name="Yu F.B."/>
            <person name="Meng X."/>
            <person name="Wang M."/>
            <person name="Iakiviak M."/>
            <person name="Nagashima K."/>
            <person name="Zhao A."/>
            <person name="Murugkar P."/>
            <person name="Patil A."/>
            <person name="Atabakhsh K."/>
            <person name="Weakley A."/>
            <person name="Yan J."/>
            <person name="Brumbaugh A.R."/>
            <person name="Higginbottom S."/>
            <person name="Dimas A."/>
            <person name="Shiver A.L."/>
            <person name="Deutschbauer A."/>
            <person name="Neff N."/>
            <person name="Sonnenburg J.L."/>
            <person name="Huang K.C."/>
            <person name="Fischbach M.A."/>
        </authorList>
    </citation>
    <scope>NUCLEOTIDE SEQUENCE</scope>
    <source>
        <strain evidence="6">DSM 19829</strain>
    </source>
</reference>
<evidence type="ECO:0000256" key="1">
    <source>
        <dbReference type="ARBA" id="ARBA00022691"/>
    </source>
</evidence>
<name>A0ABY5VHX7_9FIRM</name>
<organism evidence="6 7">
    <name type="scientific">Ruminococcus gauvreauii</name>
    <dbReference type="NCBI Taxonomy" id="438033"/>
    <lineage>
        <taxon>Bacteria</taxon>
        <taxon>Bacillati</taxon>
        <taxon>Bacillota</taxon>
        <taxon>Clostridia</taxon>
        <taxon>Eubacteriales</taxon>
        <taxon>Oscillospiraceae</taxon>
        <taxon>Ruminococcus</taxon>
    </lineage>
</organism>